<keyword evidence="1" id="KW-1185">Reference proteome</keyword>
<dbReference type="Proteomes" id="UP000887565">
    <property type="component" value="Unplaced"/>
</dbReference>
<dbReference type="WBParaSite" id="nRc.2.0.1.t01623-RA">
    <property type="protein sequence ID" value="nRc.2.0.1.t01623-RA"/>
    <property type="gene ID" value="nRc.2.0.1.g01623"/>
</dbReference>
<sequence>MYKSIKLNLNKATDTSKKYYDQKACKREISINDLVLLVNNKRGPFIATDISNIANVTVTIDALDMSGQPQLVAISRLKPFIPPPAGDTFITVAARSQHQQIDAALQH</sequence>
<name>A0A915HIZ9_ROMCU</name>
<evidence type="ECO:0000313" key="1">
    <source>
        <dbReference type="Proteomes" id="UP000887565"/>
    </source>
</evidence>
<reference evidence="2" key="1">
    <citation type="submission" date="2022-11" db="UniProtKB">
        <authorList>
            <consortium name="WormBaseParasite"/>
        </authorList>
    </citation>
    <scope>IDENTIFICATION</scope>
</reference>
<proteinExistence type="predicted"/>
<organism evidence="1 2">
    <name type="scientific">Romanomermis culicivorax</name>
    <name type="common">Nematode worm</name>
    <dbReference type="NCBI Taxonomy" id="13658"/>
    <lineage>
        <taxon>Eukaryota</taxon>
        <taxon>Metazoa</taxon>
        <taxon>Ecdysozoa</taxon>
        <taxon>Nematoda</taxon>
        <taxon>Enoplea</taxon>
        <taxon>Dorylaimia</taxon>
        <taxon>Mermithida</taxon>
        <taxon>Mermithoidea</taxon>
        <taxon>Mermithidae</taxon>
        <taxon>Romanomermis</taxon>
    </lineage>
</organism>
<evidence type="ECO:0000313" key="2">
    <source>
        <dbReference type="WBParaSite" id="nRc.2.0.1.t01623-RA"/>
    </source>
</evidence>
<accession>A0A915HIZ9</accession>
<dbReference type="AlphaFoldDB" id="A0A915HIZ9"/>
<protein>
    <submittedName>
        <fullName evidence="2">Uncharacterized protein</fullName>
    </submittedName>
</protein>